<accession>A0AAW0RP84</accession>
<organism evidence="1 2">
    <name type="scientific">Beauveria asiatica</name>
    <dbReference type="NCBI Taxonomy" id="1069075"/>
    <lineage>
        <taxon>Eukaryota</taxon>
        <taxon>Fungi</taxon>
        <taxon>Dikarya</taxon>
        <taxon>Ascomycota</taxon>
        <taxon>Pezizomycotina</taxon>
        <taxon>Sordariomycetes</taxon>
        <taxon>Hypocreomycetidae</taxon>
        <taxon>Hypocreales</taxon>
        <taxon>Cordycipitaceae</taxon>
        <taxon>Beauveria</taxon>
    </lineage>
</organism>
<sequence length="82" mass="9409">MCSVKRVQYTCGCVKDGNFKQCELRKDTPIKCDEIIRDIPEPEDNYCLSHCMFDRGRGLTSADFEPFANGNRGRVGFRILKD</sequence>
<dbReference type="AlphaFoldDB" id="A0AAW0RP84"/>
<evidence type="ECO:0000313" key="1">
    <source>
        <dbReference type="EMBL" id="KAK8143915.1"/>
    </source>
</evidence>
<keyword evidence="2" id="KW-1185">Reference proteome</keyword>
<dbReference type="EMBL" id="JAAHCF010000448">
    <property type="protein sequence ID" value="KAK8143915.1"/>
    <property type="molecule type" value="Genomic_DNA"/>
</dbReference>
<name>A0AAW0RP84_9HYPO</name>
<reference evidence="1 2" key="1">
    <citation type="submission" date="2020-02" db="EMBL/GenBank/DDBJ databases">
        <title>Comparative genomics of the hypocrealean fungal genus Beauvera.</title>
        <authorList>
            <person name="Showalter D.N."/>
            <person name="Bushley K.E."/>
            <person name="Rehner S.A."/>
        </authorList>
    </citation>
    <scope>NUCLEOTIDE SEQUENCE [LARGE SCALE GENOMIC DNA]</scope>
    <source>
        <strain evidence="1 2">ARSEF4384</strain>
    </source>
</reference>
<protein>
    <submittedName>
        <fullName evidence="1">Uncharacterized protein</fullName>
    </submittedName>
</protein>
<comment type="caution">
    <text evidence="1">The sequence shown here is derived from an EMBL/GenBank/DDBJ whole genome shotgun (WGS) entry which is preliminary data.</text>
</comment>
<evidence type="ECO:0000313" key="2">
    <source>
        <dbReference type="Proteomes" id="UP001397290"/>
    </source>
</evidence>
<gene>
    <name evidence="1" type="ORF">G3M48_006552</name>
</gene>
<proteinExistence type="predicted"/>
<dbReference type="Proteomes" id="UP001397290">
    <property type="component" value="Unassembled WGS sequence"/>
</dbReference>